<dbReference type="PANTHER" id="PTHR43245:SF51">
    <property type="entry name" value="SHORT CHAIN DEHYDROGENASE_REDUCTASE FAMILY 42E, MEMBER 2"/>
    <property type="match status" value="1"/>
</dbReference>
<proteinExistence type="inferred from homology"/>
<comment type="similarity">
    <text evidence="1">Belongs to the 3-beta-HSD family.</text>
</comment>
<keyword evidence="6" id="KW-1185">Reference proteome</keyword>
<dbReference type="Gene3D" id="3.40.50.720">
    <property type="entry name" value="NAD(P)-binding Rossmann-like Domain"/>
    <property type="match status" value="1"/>
</dbReference>
<organism evidence="5 6">
    <name type="scientific">Cudoniella acicularis</name>
    <dbReference type="NCBI Taxonomy" id="354080"/>
    <lineage>
        <taxon>Eukaryota</taxon>
        <taxon>Fungi</taxon>
        <taxon>Dikarya</taxon>
        <taxon>Ascomycota</taxon>
        <taxon>Pezizomycotina</taxon>
        <taxon>Leotiomycetes</taxon>
        <taxon>Helotiales</taxon>
        <taxon>Tricladiaceae</taxon>
        <taxon>Cudoniella</taxon>
    </lineage>
</organism>
<evidence type="ECO:0000256" key="2">
    <source>
        <dbReference type="ARBA" id="ARBA00023002"/>
    </source>
</evidence>
<reference evidence="5 6" key="1">
    <citation type="submission" date="2020-03" db="EMBL/GenBank/DDBJ databases">
        <title>Draft Genome Sequence of Cudoniella acicularis.</title>
        <authorList>
            <person name="Buettner E."/>
            <person name="Kellner H."/>
        </authorList>
    </citation>
    <scope>NUCLEOTIDE SEQUENCE [LARGE SCALE GENOMIC DNA]</scope>
    <source>
        <strain evidence="5 6">DSM 108380</strain>
    </source>
</reference>
<feature type="domain" description="3-beta hydroxysteroid dehydrogenase/isomerase" evidence="4">
    <location>
        <begin position="11"/>
        <end position="290"/>
    </location>
</feature>
<dbReference type="InterPro" id="IPR036291">
    <property type="entry name" value="NAD(P)-bd_dom_sf"/>
</dbReference>
<protein>
    <recommendedName>
        <fullName evidence="4">3-beta hydroxysteroid dehydrogenase/isomerase domain-containing protein</fullName>
    </recommendedName>
</protein>
<dbReference type="GO" id="GO:0016616">
    <property type="term" value="F:oxidoreductase activity, acting on the CH-OH group of donors, NAD or NADP as acceptor"/>
    <property type="evidence" value="ECO:0007669"/>
    <property type="project" value="InterPro"/>
</dbReference>
<name>A0A8H4RWN9_9HELO</name>
<dbReference type="Pfam" id="PF01073">
    <property type="entry name" value="3Beta_HSD"/>
    <property type="match status" value="1"/>
</dbReference>
<evidence type="ECO:0000256" key="3">
    <source>
        <dbReference type="SAM" id="Phobius"/>
    </source>
</evidence>
<gene>
    <name evidence="5" type="ORF">G7Y89_g1583</name>
</gene>
<accession>A0A8H4RWN9</accession>
<evidence type="ECO:0000259" key="4">
    <source>
        <dbReference type="Pfam" id="PF01073"/>
    </source>
</evidence>
<evidence type="ECO:0000313" key="5">
    <source>
        <dbReference type="EMBL" id="KAF4636516.1"/>
    </source>
</evidence>
<comment type="caution">
    <text evidence="5">The sequence shown here is derived from an EMBL/GenBank/DDBJ whole genome shotgun (WGS) entry which is preliminary data.</text>
</comment>
<sequence>MQATTAQRSVLVLGGCGFVGYHLVSHFLKDPEFASVAVVSRHATKGKNHVDGASYHTGDLTNCSSIEKLLLEIRPTVIIHAASPSPVTGTPKEYQLVTIQGTRNLLEIAKASNDVRAFIYVSSCTLAKGSEHINLTEDYPLANTDPKSSAYARTKALAEIMVLEANKPPTASESAAGEKSWMGYLCTASVRIPMFYGTHDPMLVPGCLSALQKGQTNMLVGDGKNMWDACSVENASVAHSLLVRALLDPNRPQGAVKVDGEAFNIHDGSSRLFWDVARTVWSIAGHQPKNERVRFLPSWFALGLASFLEWIFWIFTLGTKRPYNLGKQQVEYMCFTHTYSIEKAQTRLGFKPKQDFEKEFKKAVMWSLEQGGWGKKLKEGGS</sequence>
<dbReference type="InterPro" id="IPR002225">
    <property type="entry name" value="3Beta_OHSteriod_DH/Estase"/>
</dbReference>
<keyword evidence="3" id="KW-0812">Transmembrane</keyword>
<evidence type="ECO:0000313" key="6">
    <source>
        <dbReference type="Proteomes" id="UP000566819"/>
    </source>
</evidence>
<feature type="transmembrane region" description="Helical" evidence="3">
    <location>
        <begin position="299"/>
        <end position="318"/>
    </location>
</feature>
<dbReference type="SUPFAM" id="SSF51735">
    <property type="entry name" value="NAD(P)-binding Rossmann-fold domains"/>
    <property type="match status" value="1"/>
</dbReference>
<keyword evidence="3" id="KW-1133">Transmembrane helix</keyword>
<keyword evidence="2" id="KW-0560">Oxidoreductase</keyword>
<dbReference type="PANTHER" id="PTHR43245">
    <property type="entry name" value="BIFUNCTIONAL POLYMYXIN RESISTANCE PROTEIN ARNA"/>
    <property type="match status" value="1"/>
</dbReference>
<evidence type="ECO:0000256" key="1">
    <source>
        <dbReference type="ARBA" id="ARBA00009219"/>
    </source>
</evidence>
<dbReference type="OrthoDB" id="10058185at2759"/>
<dbReference type="Proteomes" id="UP000566819">
    <property type="component" value="Unassembled WGS sequence"/>
</dbReference>
<dbReference type="InterPro" id="IPR050177">
    <property type="entry name" value="Lipid_A_modif_metabolic_enz"/>
</dbReference>
<dbReference type="GO" id="GO:0006694">
    <property type="term" value="P:steroid biosynthetic process"/>
    <property type="evidence" value="ECO:0007669"/>
    <property type="project" value="InterPro"/>
</dbReference>
<dbReference type="AlphaFoldDB" id="A0A8H4RWN9"/>
<dbReference type="EMBL" id="JAAMPI010000062">
    <property type="protein sequence ID" value="KAF4636516.1"/>
    <property type="molecule type" value="Genomic_DNA"/>
</dbReference>
<keyword evidence="3" id="KW-0472">Membrane</keyword>